<evidence type="ECO:0000313" key="2">
    <source>
        <dbReference type="Proteomes" id="UP000005436"/>
    </source>
</evidence>
<accession>G8UMM3</accession>
<reference evidence="2" key="1">
    <citation type="submission" date="2011-12" db="EMBL/GenBank/DDBJ databases">
        <title>Complete sequence of Tannerella forsythia ATCC 43037.</title>
        <authorList>
            <person name="Dewhirst F."/>
            <person name="Tanner A."/>
            <person name="Izard J."/>
            <person name="Brinkac L."/>
            <person name="Durkin A.S."/>
            <person name="Hostetler J."/>
            <person name="Shetty J."/>
            <person name="Torralba M."/>
            <person name="Gill S."/>
            <person name="Nelson K."/>
        </authorList>
    </citation>
    <scope>NUCLEOTIDE SEQUENCE [LARGE SCALE GENOMIC DNA]</scope>
    <source>
        <strain evidence="2">ATCC 43037 / JCM 10827 / CCUG 33226 / KCTC 5666 / FDC 338</strain>
    </source>
</reference>
<dbReference type="EMBL" id="CP003191">
    <property type="protein sequence ID" value="AEW21379.1"/>
    <property type="molecule type" value="Genomic_DNA"/>
</dbReference>
<dbReference type="KEGG" id="tfo:BFO_1669"/>
<dbReference type="AlphaFoldDB" id="G8UMM3"/>
<dbReference type="HOGENOM" id="CLU_3318304_0_0_10"/>
<gene>
    <name evidence="1" type="ordered locus">BFO_1669</name>
</gene>
<evidence type="ECO:0000313" key="1">
    <source>
        <dbReference type="EMBL" id="AEW21379.1"/>
    </source>
</evidence>
<name>G8UMM3_TANFA</name>
<proteinExistence type="predicted"/>
<organism evidence="1 2">
    <name type="scientific">Tannerella forsythia (strain ATCC 43037 / JCM 10827 / CCUG 21028 A / KCTC 5666 / FDC 338)</name>
    <name type="common">Bacteroides forsythus</name>
    <dbReference type="NCBI Taxonomy" id="203275"/>
    <lineage>
        <taxon>Bacteria</taxon>
        <taxon>Pseudomonadati</taxon>
        <taxon>Bacteroidota</taxon>
        <taxon>Bacteroidia</taxon>
        <taxon>Bacteroidales</taxon>
        <taxon>Tannerellaceae</taxon>
        <taxon>Tannerella</taxon>
    </lineage>
</organism>
<protein>
    <submittedName>
        <fullName evidence="1">Uncharacterized protein</fullName>
    </submittedName>
</protein>
<dbReference type="Proteomes" id="UP000005436">
    <property type="component" value="Chromosome"/>
</dbReference>
<sequence>MNFFNKKRYNRLIPIMSFQINCKSSVKRDNISPLDVKQH</sequence>
<keyword evidence="2" id="KW-1185">Reference proteome</keyword>